<reference evidence="1 2" key="2">
    <citation type="submission" date="2010-03" db="EMBL/GenBank/DDBJ databases">
        <authorList>
            <person name="Pajon A."/>
        </authorList>
    </citation>
    <scope>NUCLEOTIDE SEQUENCE [LARGE SCALE GENOMIC DNA]</scope>
    <source>
        <strain evidence="1 2">70/3</strain>
    </source>
</reference>
<dbReference type="InterPro" id="IPR036388">
    <property type="entry name" value="WH-like_DNA-bd_sf"/>
</dbReference>
<dbReference type="HOGENOM" id="CLU_188243_0_0_9"/>
<proteinExistence type="predicted"/>
<dbReference type="InterPro" id="IPR036390">
    <property type="entry name" value="WH_DNA-bd_sf"/>
</dbReference>
<dbReference type="KEGG" id="esu:EUS_10060"/>
<sequence length="85" mass="10216">MAYYRKLYDRDELPSRAKLVYIYLYDRCDKERKAWPSVKTIAKELSISDKTVRRAIKDLEKAGLIRKEYAKRKNGSFTSNRYFLL</sequence>
<dbReference type="Gene3D" id="1.10.10.10">
    <property type="entry name" value="Winged helix-like DNA-binding domain superfamily/Winged helix DNA-binding domain"/>
    <property type="match status" value="1"/>
</dbReference>
<dbReference type="BioCyc" id="ESIR657319:G136K-851-MONOMER"/>
<reference evidence="1 2" key="1">
    <citation type="submission" date="2010-03" db="EMBL/GenBank/DDBJ databases">
        <title>The genome sequence of Eubacterium siraeum 70/3.</title>
        <authorList>
            <consortium name="metaHIT consortium -- http://www.metahit.eu/"/>
            <person name="Pajon A."/>
            <person name="Turner K."/>
            <person name="Parkhill J."/>
            <person name="Duncan S."/>
            <person name="Flint H."/>
        </authorList>
    </citation>
    <scope>NUCLEOTIDE SEQUENCE [LARGE SCALE GENOMIC DNA]</scope>
    <source>
        <strain evidence="1 2">70/3</strain>
    </source>
</reference>
<dbReference type="Proteomes" id="UP000008803">
    <property type="component" value="Chromosome"/>
</dbReference>
<dbReference type="AlphaFoldDB" id="D4JSZ5"/>
<name>D4JSZ5_9FIRM</name>
<gene>
    <name evidence="1" type="ORF">EUS_10060</name>
</gene>
<dbReference type="Pfam" id="PF13730">
    <property type="entry name" value="HTH_36"/>
    <property type="match status" value="1"/>
</dbReference>
<evidence type="ECO:0000313" key="2">
    <source>
        <dbReference type="Proteomes" id="UP000008803"/>
    </source>
</evidence>
<accession>D4JSZ5</accession>
<evidence type="ECO:0000313" key="1">
    <source>
        <dbReference type="EMBL" id="CBK96214.1"/>
    </source>
</evidence>
<dbReference type="PATRIC" id="fig|657319.3.peg.1298"/>
<protein>
    <submittedName>
        <fullName evidence="1">HTH domain</fullName>
    </submittedName>
</protein>
<dbReference type="EMBL" id="FP929044">
    <property type="protein sequence ID" value="CBK96214.1"/>
    <property type="molecule type" value="Genomic_DNA"/>
</dbReference>
<organism evidence="1 2">
    <name type="scientific">[Eubacterium] siraeum 70/3</name>
    <dbReference type="NCBI Taxonomy" id="657319"/>
    <lineage>
        <taxon>Bacteria</taxon>
        <taxon>Bacillati</taxon>
        <taxon>Bacillota</taxon>
        <taxon>Clostridia</taxon>
        <taxon>Eubacteriales</taxon>
        <taxon>Oscillospiraceae</taxon>
        <taxon>Oscillospiraceae incertae sedis</taxon>
    </lineage>
</organism>
<dbReference type="SUPFAM" id="SSF46785">
    <property type="entry name" value="Winged helix' DNA-binding domain"/>
    <property type="match status" value="1"/>
</dbReference>